<dbReference type="CDD" id="cd00383">
    <property type="entry name" value="trans_reg_C"/>
    <property type="match status" value="1"/>
</dbReference>
<dbReference type="Gene3D" id="1.10.10.10">
    <property type="entry name" value="Winged helix-like DNA-binding domain superfamily/Winged helix DNA-binding domain"/>
    <property type="match status" value="1"/>
</dbReference>
<dbReference type="GO" id="GO:0000160">
    <property type="term" value="P:phosphorelay signal transduction system"/>
    <property type="evidence" value="ECO:0007669"/>
    <property type="project" value="InterPro"/>
</dbReference>
<dbReference type="Pfam" id="PF00486">
    <property type="entry name" value="Trans_reg_C"/>
    <property type="match status" value="1"/>
</dbReference>
<dbReference type="SUPFAM" id="SSF46894">
    <property type="entry name" value="C-terminal effector domain of the bipartite response regulators"/>
    <property type="match status" value="1"/>
</dbReference>
<name>A0A645I1S0_9ZZZZ</name>
<dbReference type="InterPro" id="IPR036388">
    <property type="entry name" value="WH-like_DNA-bd_sf"/>
</dbReference>
<dbReference type="InterPro" id="IPR016032">
    <property type="entry name" value="Sig_transdc_resp-reg_C-effctor"/>
</dbReference>
<protein>
    <submittedName>
        <fullName evidence="3">Transcriptional regulatory protein QseB</fullName>
    </submittedName>
</protein>
<evidence type="ECO:0000259" key="2">
    <source>
        <dbReference type="PROSITE" id="PS51755"/>
    </source>
</evidence>
<comment type="caution">
    <text evidence="3">The sequence shown here is derived from an EMBL/GenBank/DDBJ whole genome shotgun (WGS) entry which is preliminary data.</text>
</comment>
<dbReference type="SMART" id="SM00862">
    <property type="entry name" value="Trans_reg_C"/>
    <property type="match status" value="1"/>
</dbReference>
<dbReference type="InterPro" id="IPR001867">
    <property type="entry name" value="OmpR/PhoB-type_DNA-bd"/>
</dbReference>
<reference evidence="3" key="1">
    <citation type="submission" date="2019-08" db="EMBL/GenBank/DDBJ databases">
        <authorList>
            <person name="Kucharzyk K."/>
            <person name="Murdoch R.W."/>
            <person name="Higgins S."/>
            <person name="Loffler F."/>
        </authorList>
    </citation>
    <scope>NUCLEOTIDE SEQUENCE</scope>
</reference>
<evidence type="ECO:0000256" key="1">
    <source>
        <dbReference type="ARBA" id="ARBA00023125"/>
    </source>
</evidence>
<keyword evidence="1" id="KW-0238">DNA-binding</keyword>
<dbReference type="AlphaFoldDB" id="A0A645I1S0"/>
<evidence type="ECO:0000313" key="3">
    <source>
        <dbReference type="EMBL" id="MPN44796.1"/>
    </source>
</evidence>
<accession>A0A645I1S0</accession>
<dbReference type="GO" id="GO:0003677">
    <property type="term" value="F:DNA binding"/>
    <property type="evidence" value="ECO:0007669"/>
    <property type="project" value="UniProtKB-KW"/>
</dbReference>
<dbReference type="EMBL" id="VSSQ01104203">
    <property type="protein sequence ID" value="MPN44796.1"/>
    <property type="molecule type" value="Genomic_DNA"/>
</dbReference>
<feature type="domain" description="OmpR/PhoB-type" evidence="2">
    <location>
        <begin position="1"/>
        <end position="87"/>
    </location>
</feature>
<dbReference type="PROSITE" id="PS51755">
    <property type="entry name" value="OMPR_PHOB"/>
    <property type="match status" value="1"/>
</dbReference>
<sequence length="88" mass="10084">MNRGTRQVTLDGVPLTLTYSEFEILYLLARRPGWVFSRNQIVNEVKGDDYPVTERAVDVQMVSLRRKLGEFGDMIGTVRGVGYRFAQE</sequence>
<proteinExistence type="predicted"/>
<gene>
    <name evidence="3" type="primary">qseB_10</name>
    <name evidence="3" type="ORF">SDC9_192363</name>
</gene>
<dbReference type="GO" id="GO:0006355">
    <property type="term" value="P:regulation of DNA-templated transcription"/>
    <property type="evidence" value="ECO:0007669"/>
    <property type="project" value="InterPro"/>
</dbReference>
<organism evidence="3">
    <name type="scientific">bioreactor metagenome</name>
    <dbReference type="NCBI Taxonomy" id="1076179"/>
    <lineage>
        <taxon>unclassified sequences</taxon>
        <taxon>metagenomes</taxon>
        <taxon>ecological metagenomes</taxon>
    </lineage>
</organism>